<gene>
    <name evidence="4" type="ORF">GCM10011391_37220</name>
</gene>
<dbReference type="Pfam" id="PF01832">
    <property type="entry name" value="Glucosaminidase"/>
    <property type="match status" value="1"/>
</dbReference>
<dbReference type="PANTHER" id="PTHR34408:SF1">
    <property type="entry name" value="GLYCOSYL HYDROLASE FAMILY 19 DOMAIN-CONTAINING PROTEIN HI_1415"/>
    <property type="match status" value="1"/>
</dbReference>
<dbReference type="Gene3D" id="2.30.30.40">
    <property type="entry name" value="SH3 Domains"/>
    <property type="match status" value="7"/>
</dbReference>
<dbReference type="Pfam" id="PF08239">
    <property type="entry name" value="SH3_3"/>
    <property type="match status" value="1"/>
</dbReference>
<protein>
    <recommendedName>
        <fullName evidence="3">SH3b domain-containing protein</fullName>
    </recommendedName>
</protein>
<proteinExistence type="predicted"/>
<feature type="domain" description="SH3b" evidence="3">
    <location>
        <begin position="886"/>
        <end position="961"/>
    </location>
</feature>
<dbReference type="EMBL" id="BMIR01000027">
    <property type="protein sequence ID" value="GGE54801.1"/>
    <property type="molecule type" value="Genomic_DNA"/>
</dbReference>
<evidence type="ECO:0000259" key="3">
    <source>
        <dbReference type="PROSITE" id="PS51781"/>
    </source>
</evidence>
<feature type="compositionally biased region" description="Polar residues" evidence="1">
    <location>
        <begin position="205"/>
        <end position="216"/>
    </location>
</feature>
<dbReference type="InterPro" id="IPR002901">
    <property type="entry name" value="MGlyc_endo_b_GlcNAc-like_dom"/>
</dbReference>
<organism evidence="4 5">
    <name type="scientific">Pullulanibacillus camelliae</name>
    <dbReference type="NCBI Taxonomy" id="1707096"/>
    <lineage>
        <taxon>Bacteria</taxon>
        <taxon>Bacillati</taxon>
        <taxon>Bacillota</taxon>
        <taxon>Bacilli</taxon>
        <taxon>Bacillales</taxon>
        <taxon>Sporolactobacillaceae</taxon>
        <taxon>Pullulanibacillus</taxon>
    </lineage>
</organism>
<accession>A0A8J3E0M0</accession>
<feature type="compositionally biased region" description="Polar residues" evidence="1">
    <location>
        <begin position="176"/>
        <end position="186"/>
    </location>
</feature>
<evidence type="ECO:0000313" key="4">
    <source>
        <dbReference type="EMBL" id="GGE54801.1"/>
    </source>
</evidence>
<feature type="compositionally biased region" description="Basic and acidic residues" evidence="1">
    <location>
        <begin position="118"/>
        <end position="138"/>
    </location>
</feature>
<feature type="compositionally biased region" description="Basic and acidic residues" evidence="1">
    <location>
        <begin position="187"/>
        <end position="204"/>
    </location>
</feature>
<keyword evidence="2" id="KW-0732">Signal</keyword>
<reference evidence="4" key="1">
    <citation type="journal article" date="2014" name="Int. J. Syst. Evol. Microbiol.">
        <title>Complete genome sequence of Corynebacterium casei LMG S-19264T (=DSM 44701T), isolated from a smear-ripened cheese.</title>
        <authorList>
            <consortium name="US DOE Joint Genome Institute (JGI-PGF)"/>
            <person name="Walter F."/>
            <person name="Albersmeier A."/>
            <person name="Kalinowski J."/>
            <person name="Ruckert C."/>
        </authorList>
    </citation>
    <scope>NUCLEOTIDE SEQUENCE</scope>
    <source>
        <strain evidence="4">CGMCC 1.15371</strain>
    </source>
</reference>
<dbReference type="InterPro" id="IPR052354">
    <property type="entry name" value="Cell_Wall_Dynamics_Protein"/>
</dbReference>
<feature type="chain" id="PRO_5035311787" description="SH3b domain-containing protein" evidence="2">
    <location>
        <begin position="27"/>
        <end position="961"/>
    </location>
</feature>
<feature type="region of interest" description="Disordered" evidence="1">
    <location>
        <begin position="110"/>
        <end position="216"/>
    </location>
</feature>
<name>A0A8J3E0M0_9BACL</name>
<dbReference type="Gene3D" id="1.10.530.10">
    <property type="match status" value="1"/>
</dbReference>
<dbReference type="SMART" id="SM00287">
    <property type="entry name" value="SH3b"/>
    <property type="match status" value="5"/>
</dbReference>
<dbReference type="PROSITE" id="PS51781">
    <property type="entry name" value="SH3B"/>
    <property type="match status" value="1"/>
</dbReference>
<evidence type="ECO:0000256" key="1">
    <source>
        <dbReference type="SAM" id="MobiDB-lite"/>
    </source>
</evidence>
<dbReference type="GO" id="GO:0004040">
    <property type="term" value="F:amidase activity"/>
    <property type="evidence" value="ECO:0007669"/>
    <property type="project" value="InterPro"/>
</dbReference>
<dbReference type="PANTHER" id="PTHR34408">
    <property type="entry name" value="FAMILY PROTEIN, PUTATIVE-RELATED"/>
    <property type="match status" value="1"/>
</dbReference>
<dbReference type="InterPro" id="IPR003646">
    <property type="entry name" value="SH3-like_bac-type"/>
</dbReference>
<keyword evidence="5" id="KW-1185">Reference proteome</keyword>
<evidence type="ECO:0000313" key="5">
    <source>
        <dbReference type="Proteomes" id="UP000628775"/>
    </source>
</evidence>
<dbReference type="AlphaFoldDB" id="A0A8J3E0M0"/>
<sequence>MKIGRLGAAFLALALLFSISPFYAKANSVDTGTVTAKTSENTATVYAQEGRETVDITKEATPDSELLVSIPSESKVAILDKGEDFSQVSYTDPKTTKTWTGYINNVTLVQPSGDTDSEANRDTAQKDDASDASVKDSDTNQSQSDATTDDDQSQDDQGTTTSSDNQDQSSDKSQQVTPSDSSADDQQATHDDSKADTDQSEKESTPGTQEDSKATQQVKIMKANVATTTLHGIALKSKTNVYEKTSTGSKVLKSYPQGSVLKYESYSSDWYRCTVIINGTARTGYIKKGDVENEVSKQETLHGVGLKSPTKVYSKASTGSSVLKSYAQGSTLKYKTLTSGWYECTVIINNKAHTGYIKKSDVENVVTSQQTLHGVGVKSPTKVYSKASTNSTVLKSYAKGSVLKYKSFTSDWYECTVYVNGKATKGYIQKSDVENSVTKKETLHGAALKNPTKVYSDASTSSTALKSYAKGSVLKYKTFTSNWYECTIYVNGKKTTGYINKSDVENSVTKQETFQGVGLNSPTKVYSDASTSAKALKSYAQGSVLKYKTFTSDWYECTVYINGKATTGYIKKSTVENIVAKQETLHGIGLKSPTKVYSKASTGSKVLKSYAKGTSLKYKTFTSNWYECTVIINGKSVTGYFKKSDVGQQINTSYGVSLSDAIAMEMDVNPKADGLGQVDATADQVAYYLNPDNFARGTQEYFQFLILSTYSGTTASELDAKFLKGKGVLEGTGQYFIEAAKKYNINELYLISHALLETGNGTSNLAKGIVVNGKKVYNMYGINATDGNADKNGSAYAASQGWTSIEKAIVGGAQFVSENYIHNGQDTLYKMRWNPESLVNNGYASHQYATDVGWAVKQTYDLAQMYAQLTTFTLAYDLPSFSDDTVVLYKVTGITSSLNVRSSPSTASTSNVIGSLKNGDIVSAVISNGKSVTKSSEGITWYEIEYNGQKGWVSSEYLSKQ</sequence>
<evidence type="ECO:0000256" key="2">
    <source>
        <dbReference type="SAM" id="SignalP"/>
    </source>
</evidence>
<feature type="compositionally biased region" description="Low complexity" evidence="1">
    <location>
        <begin position="155"/>
        <end position="175"/>
    </location>
</feature>
<dbReference type="Proteomes" id="UP000628775">
    <property type="component" value="Unassembled WGS sequence"/>
</dbReference>
<comment type="caution">
    <text evidence="4">The sequence shown here is derived from an EMBL/GenBank/DDBJ whole genome shotgun (WGS) entry which is preliminary data.</text>
</comment>
<feature type="signal peptide" evidence="2">
    <location>
        <begin position="1"/>
        <end position="26"/>
    </location>
</feature>
<dbReference type="RefSeq" id="WP_188698369.1">
    <property type="nucleotide sequence ID" value="NZ_BMIR01000027.1"/>
</dbReference>
<dbReference type="SMART" id="SM00047">
    <property type="entry name" value="LYZ2"/>
    <property type="match status" value="1"/>
</dbReference>
<reference evidence="4" key="2">
    <citation type="submission" date="2020-09" db="EMBL/GenBank/DDBJ databases">
        <authorList>
            <person name="Sun Q."/>
            <person name="Zhou Y."/>
        </authorList>
    </citation>
    <scope>NUCLEOTIDE SEQUENCE</scope>
    <source>
        <strain evidence="4">CGMCC 1.15371</strain>
    </source>
</reference>